<evidence type="ECO:0000313" key="4">
    <source>
        <dbReference type="Proteomes" id="UP001652700"/>
    </source>
</evidence>
<dbReference type="RefSeq" id="XP_050502206.1">
    <property type="nucleotide sequence ID" value="XM_050646249.1"/>
</dbReference>
<evidence type="ECO:0000259" key="2">
    <source>
        <dbReference type="Pfam" id="PF15998"/>
    </source>
</evidence>
<feature type="chain" id="PRO_5047355134" description="DUF4773 domain-containing protein" evidence="1">
    <location>
        <begin position="20"/>
        <end position="240"/>
    </location>
</feature>
<dbReference type="Proteomes" id="UP001652700">
    <property type="component" value="Unplaced"/>
</dbReference>
<name>A0ABM5JW90_DIAVI</name>
<reference evidence="3" key="1">
    <citation type="submission" date="2025-05" db="UniProtKB">
        <authorList>
            <consortium name="EnsemblMetazoa"/>
        </authorList>
    </citation>
    <scope>IDENTIFICATION</scope>
</reference>
<dbReference type="PANTHER" id="PTHR36299:SF1">
    <property type="entry name" value="DUF4773 DOMAIN-CONTAINING PROTEIN"/>
    <property type="match status" value="1"/>
</dbReference>
<dbReference type="Pfam" id="PF15998">
    <property type="entry name" value="DUF4773"/>
    <property type="match status" value="1"/>
</dbReference>
<feature type="signal peptide" evidence="1">
    <location>
        <begin position="1"/>
        <end position="19"/>
    </location>
</feature>
<keyword evidence="4" id="KW-1185">Reference proteome</keyword>
<dbReference type="GeneID" id="126881768"/>
<organism evidence="3 4">
    <name type="scientific">Diabrotica virgifera virgifera</name>
    <name type="common">western corn rootworm</name>
    <dbReference type="NCBI Taxonomy" id="50390"/>
    <lineage>
        <taxon>Eukaryota</taxon>
        <taxon>Metazoa</taxon>
        <taxon>Ecdysozoa</taxon>
        <taxon>Arthropoda</taxon>
        <taxon>Hexapoda</taxon>
        <taxon>Insecta</taxon>
        <taxon>Pterygota</taxon>
        <taxon>Neoptera</taxon>
        <taxon>Endopterygota</taxon>
        <taxon>Coleoptera</taxon>
        <taxon>Polyphaga</taxon>
        <taxon>Cucujiformia</taxon>
        <taxon>Chrysomeloidea</taxon>
        <taxon>Chrysomelidae</taxon>
        <taxon>Galerucinae</taxon>
        <taxon>Diabroticina</taxon>
        <taxon>Diabroticites</taxon>
        <taxon>Diabrotica</taxon>
    </lineage>
</organism>
<proteinExistence type="predicted"/>
<evidence type="ECO:0000313" key="3">
    <source>
        <dbReference type="EnsemblMetazoa" id="XP_050502206.1"/>
    </source>
</evidence>
<dbReference type="PANTHER" id="PTHR36299">
    <property type="entry name" value="AGAP008005-PA"/>
    <property type="match status" value="1"/>
</dbReference>
<feature type="domain" description="DUF4773" evidence="2">
    <location>
        <begin position="78"/>
        <end position="198"/>
    </location>
</feature>
<accession>A0ABM5JW90</accession>
<keyword evidence="1" id="KW-0732">Signal</keyword>
<protein>
    <recommendedName>
        <fullName evidence="2">DUF4773 domain-containing protein</fullName>
    </recommendedName>
</protein>
<dbReference type="EnsemblMetazoa" id="XM_050646249.1">
    <property type="protein sequence ID" value="XP_050502206.1"/>
    <property type="gene ID" value="LOC126881768"/>
</dbReference>
<sequence length="240" mass="27299">MWSFCICVCLFLAFGVSLTYRKDEDFPFSAIYYDPATKHPMRITSIENMLISNKYSTKTNFLSPKKRLRRIGFRSNGCTCQSFLNCGCCLGINLNLFGFNREGCMNFTYVPENFGINMDVFMNNKSIYSNAFSAKNPPPLCIPIPIPYIPLQIETCARLFDIYTPGSNLHMCLDFETRILRTTVLVLHFDCIRMGLDGFALLKPEDGGGLPGPAIVVEEEDIDVYDEVTEIKYKNHKSVH</sequence>
<evidence type="ECO:0000256" key="1">
    <source>
        <dbReference type="SAM" id="SignalP"/>
    </source>
</evidence>
<dbReference type="InterPro" id="IPR031941">
    <property type="entry name" value="DUF4773"/>
</dbReference>